<evidence type="ECO:0000256" key="2">
    <source>
        <dbReference type="ARBA" id="ARBA00022679"/>
    </source>
</evidence>
<dbReference type="PROSITE" id="PS51698">
    <property type="entry name" value="U_BOX"/>
    <property type="match status" value="1"/>
</dbReference>
<proteinExistence type="predicted"/>
<name>A2Q499_MEDTR</name>
<evidence type="ECO:0000259" key="3">
    <source>
        <dbReference type="PROSITE" id="PS51698"/>
    </source>
</evidence>
<dbReference type="Gene3D" id="3.30.40.10">
    <property type="entry name" value="Zinc/RING finger domain, C3HC4 (zinc finger)"/>
    <property type="match status" value="1"/>
</dbReference>
<dbReference type="UniPathway" id="UPA00143"/>
<keyword evidence="2" id="KW-0808">Transferase</keyword>
<comment type="pathway">
    <text evidence="1">Protein modification; protein ubiquitination.</text>
</comment>
<dbReference type="GO" id="GO:0004842">
    <property type="term" value="F:ubiquitin-protein transferase activity"/>
    <property type="evidence" value="ECO:0007669"/>
    <property type="project" value="InterPro"/>
</dbReference>
<protein>
    <submittedName>
        <fullName evidence="4">U box</fullName>
    </submittedName>
</protein>
<dbReference type="InterPro" id="IPR013083">
    <property type="entry name" value="Znf_RING/FYVE/PHD"/>
</dbReference>
<reference evidence="4" key="2">
    <citation type="submission" date="2007-03" db="EMBL/GenBank/DDBJ databases">
        <authorList>
            <consortium name="The International Medicago Genome Annotation Group"/>
        </authorList>
    </citation>
    <scope>NUCLEOTIDE SEQUENCE</scope>
</reference>
<reference evidence="4" key="1">
    <citation type="submission" date="2005-05" db="EMBL/GenBank/DDBJ databases">
        <authorList>
            <person name="Town C.D."/>
        </authorList>
    </citation>
    <scope>NUCLEOTIDE SEQUENCE</scope>
</reference>
<sequence>MRDPVILSSGHTYDRISIPECIDSGQHTCLESEQRLIHNALIPNYVLKSLVHQW</sequence>
<evidence type="ECO:0000256" key="1">
    <source>
        <dbReference type="ARBA" id="ARBA00004906"/>
    </source>
</evidence>
<evidence type="ECO:0000313" key="4">
    <source>
        <dbReference type="EMBL" id="ABN08449.1"/>
    </source>
</evidence>
<dbReference type="AlphaFoldDB" id="A2Q499"/>
<organism evidence="4">
    <name type="scientific">Medicago truncatula</name>
    <name type="common">Barrel medic</name>
    <name type="synonym">Medicago tribuloides</name>
    <dbReference type="NCBI Taxonomy" id="3880"/>
    <lineage>
        <taxon>Eukaryota</taxon>
        <taxon>Viridiplantae</taxon>
        <taxon>Streptophyta</taxon>
        <taxon>Embryophyta</taxon>
        <taxon>Tracheophyta</taxon>
        <taxon>Spermatophyta</taxon>
        <taxon>Magnoliopsida</taxon>
        <taxon>eudicotyledons</taxon>
        <taxon>Gunneridae</taxon>
        <taxon>Pentapetalae</taxon>
        <taxon>rosids</taxon>
        <taxon>fabids</taxon>
        <taxon>Fabales</taxon>
        <taxon>Fabaceae</taxon>
        <taxon>Papilionoideae</taxon>
        <taxon>50 kb inversion clade</taxon>
        <taxon>NPAAA clade</taxon>
        <taxon>Hologalegina</taxon>
        <taxon>IRL clade</taxon>
        <taxon>Trifolieae</taxon>
        <taxon>Medicago</taxon>
    </lineage>
</organism>
<dbReference type="EMBL" id="AC157375">
    <property type="protein sequence ID" value="ABN08449.1"/>
    <property type="molecule type" value="Genomic_DNA"/>
</dbReference>
<dbReference type="GO" id="GO:0016567">
    <property type="term" value="P:protein ubiquitination"/>
    <property type="evidence" value="ECO:0007669"/>
    <property type="project" value="UniProtKB-UniPathway"/>
</dbReference>
<dbReference type="Pfam" id="PF04564">
    <property type="entry name" value="U-box"/>
    <property type="match status" value="1"/>
</dbReference>
<dbReference type="SUPFAM" id="SSF57850">
    <property type="entry name" value="RING/U-box"/>
    <property type="match status" value="1"/>
</dbReference>
<feature type="domain" description="U-box" evidence="3">
    <location>
        <begin position="1"/>
        <end position="54"/>
    </location>
</feature>
<accession>A2Q499</accession>
<dbReference type="InterPro" id="IPR003613">
    <property type="entry name" value="Ubox_domain"/>
</dbReference>
<dbReference type="SMART" id="SM00504">
    <property type="entry name" value="Ubox"/>
    <property type="match status" value="1"/>
</dbReference>
<dbReference type="PANTHER" id="PTHR23315:SF224">
    <property type="entry name" value="U-BOX DOMAIN-CONTAINING PROTEIN 1"/>
    <property type="match status" value="1"/>
</dbReference>
<gene>
    <name evidence="4" type="ORF">MtrDRAFT_AC157375g15v1</name>
</gene>
<dbReference type="PANTHER" id="PTHR23315">
    <property type="entry name" value="U BOX DOMAIN-CONTAINING"/>
    <property type="match status" value="1"/>
</dbReference>